<feature type="region of interest" description="Disordered" evidence="1">
    <location>
        <begin position="189"/>
        <end position="274"/>
    </location>
</feature>
<feature type="compositionally biased region" description="Basic and acidic residues" evidence="1">
    <location>
        <begin position="244"/>
        <end position="256"/>
    </location>
</feature>
<dbReference type="Proteomes" id="UP000198406">
    <property type="component" value="Unassembled WGS sequence"/>
</dbReference>
<dbReference type="InParanoid" id="A0A1Z5KEH7"/>
<comment type="caution">
    <text evidence="3">The sequence shown here is derived from an EMBL/GenBank/DDBJ whole genome shotgun (WGS) entry which is preliminary data.</text>
</comment>
<evidence type="ECO:0000256" key="1">
    <source>
        <dbReference type="SAM" id="MobiDB-lite"/>
    </source>
</evidence>
<organism evidence="3 4">
    <name type="scientific">Fistulifera solaris</name>
    <name type="common">Oleaginous diatom</name>
    <dbReference type="NCBI Taxonomy" id="1519565"/>
    <lineage>
        <taxon>Eukaryota</taxon>
        <taxon>Sar</taxon>
        <taxon>Stramenopiles</taxon>
        <taxon>Ochrophyta</taxon>
        <taxon>Bacillariophyta</taxon>
        <taxon>Bacillariophyceae</taxon>
        <taxon>Bacillariophycidae</taxon>
        <taxon>Naviculales</taxon>
        <taxon>Naviculaceae</taxon>
        <taxon>Fistulifera</taxon>
    </lineage>
</organism>
<dbReference type="EMBL" id="BDSP01000213">
    <property type="protein sequence ID" value="GAX24683.1"/>
    <property type="molecule type" value="Genomic_DNA"/>
</dbReference>
<feature type="compositionally biased region" description="Basic and acidic residues" evidence="1">
    <location>
        <begin position="215"/>
        <end position="236"/>
    </location>
</feature>
<accession>A0A1Z5KEH7</accession>
<name>A0A1Z5KEH7_FISSO</name>
<feature type="chain" id="PRO_5012328742" evidence="2">
    <location>
        <begin position="19"/>
        <end position="274"/>
    </location>
</feature>
<proteinExistence type="predicted"/>
<feature type="compositionally biased region" description="Low complexity" evidence="1">
    <location>
        <begin position="205"/>
        <end position="214"/>
    </location>
</feature>
<evidence type="ECO:0000313" key="3">
    <source>
        <dbReference type="EMBL" id="GAX24683.1"/>
    </source>
</evidence>
<dbReference type="OrthoDB" id="41695at2759"/>
<sequence>MLPLLLLLPFLLVKLSWSWSLTDTSITRRRPFLHRLGTATTSSNIETAVSENGDDDGDDYEYIEIERLTESDFAGSEWLVGTNWDNNRDKIEETWLRCAVDQDGNNVAIWGDDSKGKWSIDIASGFFSASKESLIMGKKIWATTADDYYYMQGTVRGWSFISAANVMGQWQARRLGVDKDEAGVAPWFEAPSEERDESETGGQVAASSAIADTTTTKEEDKLEQVEQVKATAKIEESVATEKAVSSKEEALKKKEPPAAASDASKDSESDEASS</sequence>
<feature type="signal peptide" evidence="2">
    <location>
        <begin position="1"/>
        <end position="18"/>
    </location>
</feature>
<dbReference type="AlphaFoldDB" id="A0A1Z5KEH7"/>
<protein>
    <submittedName>
        <fullName evidence="3">Uncharacterized protein</fullName>
    </submittedName>
</protein>
<keyword evidence="4" id="KW-1185">Reference proteome</keyword>
<keyword evidence="2" id="KW-0732">Signal</keyword>
<evidence type="ECO:0000256" key="2">
    <source>
        <dbReference type="SAM" id="SignalP"/>
    </source>
</evidence>
<evidence type="ECO:0000313" key="4">
    <source>
        <dbReference type="Proteomes" id="UP000198406"/>
    </source>
</evidence>
<reference evidence="3 4" key="1">
    <citation type="journal article" date="2015" name="Plant Cell">
        <title>Oil accumulation by the oleaginous diatom Fistulifera solaris as revealed by the genome and transcriptome.</title>
        <authorList>
            <person name="Tanaka T."/>
            <person name="Maeda Y."/>
            <person name="Veluchamy A."/>
            <person name="Tanaka M."/>
            <person name="Abida H."/>
            <person name="Marechal E."/>
            <person name="Bowler C."/>
            <person name="Muto M."/>
            <person name="Sunaga Y."/>
            <person name="Tanaka M."/>
            <person name="Yoshino T."/>
            <person name="Taniguchi T."/>
            <person name="Fukuda Y."/>
            <person name="Nemoto M."/>
            <person name="Matsumoto M."/>
            <person name="Wong P.S."/>
            <person name="Aburatani S."/>
            <person name="Fujibuchi W."/>
        </authorList>
    </citation>
    <scope>NUCLEOTIDE SEQUENCE [LARGE SCALE GENOMIC DNA]</scope>
    <source>
        <strain evidence="3 4">JPCC DA0580</strain>
    </source>
</reference>
<gene>
    <name evidence="3" type="ORF">FisN_4Hh241</name>
</gene>